<dbReference type="EC" id="2.7.11.1" evidence="2"/>
<evidence type="ECO:0000256" key="1">
    <source>
        <dbReference type="SAM" id="MobiDB-lite"/>
    </source>
</evidence>
<dbReference type="OMA" id="MRFQNTE"/>
<reference evidence="2 3" key="1">
    <citation type="journal article" date="2018" name="Nat. Genet.">
        <title>The Rosa genome provides new insights in the design of modern roses.</title>
        <authorList>
            <person name="Bendahmane M."/>
        </authorList>
    </citation>
    <scope>NUCLEOTIDE SEQUENCE [LARGE SCALE GENOMIC DNA]</scope>
    <source>
        <strain evidence="3">cv. Old Blush</strain>
    </source>
</reference>
<comment type="caution">
    <text evidence="2">The sequence shown here is derived from an EMBL/GenBank/DDBJ whole genome shotgun (WGS) entry which is preliminary data.</text>
</comment>
<dbReference type="STRING" id="74649.A0A2P6P5A2"/>
<gene>
    <name evidence="2" type="ORF">RchiOBHm_Chr7g0191181</name>
</gene>
<dbReference type="EMBL" id="PDCK01000045">
    <property type="protein sequence ID" value="PRQ17082.1"/>
    <property type="molecule type" value="Genomic_DNA"/>
</dbReference>
<evidence type="ECO:0000313" key="3">
    <source>
        <dbReference type="Proteomes" id="UP000238479"/>
    </source>
</evidence>
<dbReference type="Gramene" id="PRQ17082">
    <property type="protein sequence ID" value="PRQ17082"/>
    <property type="gene ID" value="RchiOBHm_Chr7g0191181"/>
</dbReference>
<dbReference type="AlphaFoldDB" id="A0A2P6P5A2"/>
<sequence>MRYPGIEEEMVEMLQIAMSCVVRLPDQRPKMLDVVKMIENVRRMDNENRPSSGNRSESTTPLGSTPPPVVGTPQSTSKE</sequence>
<keyword evidence="2" id="KW-0723">Serine/threonine-protein kinase</keyword>
<dbReference type="Gene3D" id="1.10.510.10">
    <property type="entry name" value="Transferase(Phosphotransferase) domain 1"/>
    <property type="match status" value="1"/>
</dbReference>
<keyword evidence="3" id="KW-1185">Reference proteome</keyword>
<name>A0A2P6P5A2_ROSCH</name>
<dbReference type="GO" id="GO:0004674">
    <property type="term" value="F:protein serine/threonine kinase activity"/>
    <property type="evidence" value="ECO:0007669"/>
    <property type="project" value="UniProtKB-KW"/>
</dbReference>
<keyword evidence="2" id="KW-0418">Kinase</keyword>
<feature type="region of interest" description="Disordered" evidence="1">
    <location>
        <begin position="41"/>
        <end position="79"/>
    </location>
</feature>
<feature type="compositionally biased region" description="Polar residues" evidence="1">
    <location>
        <begin position="49"/>
        <end position="63"/>
    </location>
</feature>
<protein>
    <submittedName>
        <fullName evidence="2">Putative non-specific serine/threonine protein kinase</fullName>
        <ecNumber evidence="2">2.7.11.1</ecNumber>
    </submittedName>
</protein>
<accession>A0A2P6P5A2</accession>
<keyword evidence="2" id="KW-0808">Transferase</keyword>
<dbReference type="Proteomes" id="UP000238479">
    <property type="component" value="Chromosome 7"/>
</dbReference>
<proteinExistence type="predicted"/>
<organism evidence="2 3">
    <name type="scientific">Rosa chinensis</name>
    <name type="common">China rose</name>
    <dbReference type="NCBI Taxonomy" id="74649"/>
    <lineage>
        <taxon>Eukaryota</taxon>
        <taxon>Viridiplantae</taxon>
        <taxon>Streptophyta</taxon>
        <taxon>Embryophyta</taxon>
        <taxon>Tracheophyta</taxon>
        <taxon>Spermatophyta</taxon>
        <taxon>Magnoliopsida</taxon>
        <taxon>eudicotyledons</taxon>
        <taxon>Gunneridae</taxon>
        <taxon>Pentapetalae</taxon>
        <taxon>rosids</taxon>
        <taxon>fabids</taxon>
        <taxon>Rosales</taxon>
        <taxon>Rosaceae</taxon>
        <taxon>Rosoideae</taxon>
        <taxon>Rosoideae incertae sedis</taxon>
        <taxon>Rosa</taxon>
    </lineage>
</organism>
<evidence type="ECO:0000313" key="2">
    <source>
        <dbReference type="EMBL" id="PRQ17082.1"/>
    </source>
</evidence>